<dbReference type="RefSeq" id="WP_055193574.1">
    <property type="nucleotide sequence ID" value="NZ_CYYM01000001.1"/>
</dbReference>
<keyword evidence="5" id="KW-0233">DNA recombination</keyword>
<feature type="domain" description="Core-binding (CB)" evidence="8">
    <location>
        <begin position="56"/>
        <end position="138"/>
    </location>
</feature>
<evidence type="ECO:0000259" key="8">
    <source>
        <dbReference type="PROSITE" id="PS51900"/>
    </source>
</evidence>
<dbReference type="Gene3D" id="1.10.150.130">
    <property type="match status" value="1"/>
</dbReference>
<gene>
    <name evidence="9" type="primary">Int-Tn_2</name>
    <name evidence="9" type="ORF">ERS852408_00375</name>
</gene>
<dbReference type="GO" id="GO:0015074">
    <property type="term" value="P:DNA integration"/>
    <property type="evidence" value="ECO:0007669"/>
    <property type="project" value="UniProtKB-KW"/>
</dbReference>
<reference evidence="9 10" key="1">
    <citation type="submission" date="2015-09" db="EMBL/GenBank/DDBJ databases">
        <authorList>
            <consortium name="Pathogen Informatics"/>
        </authorList>
    </citation>
    <scope>NUCLEOTIDE SEQUENCE [LARGE SCALE GENOMIC DNA]</scope>
    <source>
        <strain evidence="9 10">2789STDY5608851</strain>
    </source>
</reference>
<dbReference type="InterPro" id="IPR013762">
    <property type="entry name" value="Integrase-like_cat_sf"/>
</dbReference>
<proteinExistence type="inferred from homology"/>
<dbReference type="Pfam" id="PF14657">
    <property type="entry name" value="Arm-DNA-bind_4"/>
    <property type="match status" value="1"/>
</dbReference>
<dbReference type="PROSITE" id="PS51898">
    <property type="entry name" value="TYR_RECOMBINASE"/>
    <property type="match status" value="1"/>
</dbReference>
<keyword evidence="4 6" id="KW-0238">DNA-binding</keyword>
<dbReference type="SUPFAM" id="SSF56349">
    <property type="entry name" value="DNA breaking-rejoining enzymes"/>
    <property type="match status" value="1"/>
</dbReference>
<dbReference type="InterPro" id="IPR050090">
    <property type="entry name" value="Tyrosine_recombinase_XerCD"/>
</dbReference>
<dbReference type="InterPro" id="IPR002104">
    <property type="entry name" value="Integrase_catalytic"/>
</dbReference>
<evidence type="ECO:0000256" key="3">
    <source>
        <dbReference type="ARBA" id="ARBA00022908"/>
    </source>
</evidence>
<evidence type="ECO:0000256" key="5">
    <source>
        <dbReference type="ARBA" id="ARBA00023172"/>
    </source>
</evidence>
<dbReference type="Proteomes" id="UP000095380">
    <property type="component" value="Unassembled WGS sequence"/>
</dbReference>
<dbReference type="EMBL" id="CYYM01000001">
    <property type="protein sequence ID" value="CUN46312.1"/>
    <property type="molecule type" value="Genomic_DNA"/>
</dbReference>
<dbReference type="InterPro" id="IPR010998">
    <property type="entry name" value="Integrase_recombinase_N"/>
</dbReference>
<evidence type="ECO:0000256" key="1">
    <source>
        <dbReference type="ARBA" id="ARBA00003283"/>
    </source>
</evidence>
<keyword evidence="3" id="KW-0229">DNA integration</keyword>
<evidence type="ECO:0000256" key="4">
    <source>
        <dbReference type="ARBA" id="ARBA00023125"/>
    </source>
</evidence>
<dbReference type="GO" id="GO:0003677">
    <property type="term" value="F:DNA binding"/>
    <property type="evidence" value="ECO:0007669"/>
    <property type="project" value="UniProtKB-UniRule"/>
</dbReference>
<dbReference type="Gene3D" id="1.10.443.10">
    <property type="entry name" value="Intergrase catalytic core"/>
    <property type="match status" value="1"/>
</dbReference>
<dbReference type="PANTHER" id="PTHR30349:SF64">
    <property type="entry name" value="PROPHAGE INTEGRASE INTD-RELATED"/>
    <property type="match status" value="1"/>
</dbReference>
<dbReference type="Pfam" id="PF14659">
    <property type="entry name" value="Phage_int_SAM_3"/>
    <property type="match status" value="1"/>
</dbReference>
<feature type="domain" description="Tyr recombinase" evidence="7">
    <location>
        <begin position="160"/>
        <end position="344"/>
    </location>
</feature>
<dbReference type="GO" id="GO:0006310">
    <property type="term" value="P:DNA recombination"/>
    <property type="evidence" value="ECO:0007669"/>
    <property type="project" value="UniProtKB-KW"/>
</dbReference>
<name>A0A173X3F7_9FIRM</name>
<evidence type="ECO:0000259" key="7">
    <source>
        <dbReference type="PROSITE" id="PS51898"/>
    </source>
</evidence>
<dbReference type="InterPro" id="IPR028259">
    <property type="entry name" value="AP2-like_int_N"/>
</dbReference>
<dbReference type="Pfam" id="PF00589">
    <property type="entry name" value="Phage_integrase"/>
    <property type="match status" value="1"/>
</dbReference>
<sequence>MSAYKDKTQGTWYVSFRYIDWTGKKTQKLKRGFETKKEALNYEKEFIRKTAADMKMEMNSFIQVYFEDKKNELKENSIRNKQHMMNKHIVPYFGTRKMNEITPAEIIHWQNTIQEKGYSKTYERMIQNQLNALFNHAQKIYNLKENPCKKVKKMGKSDANKLEFWTKAEYDRFIAGIEPGSEDYLIFEILFWTGIREGELLALSLSDFDMSGNLLHINKTYNRIKKRDVIDTPKTENSVRTIDIPNFLKEEVQEYAKKHYGFPEDQRLFPIVARTLQKRLKKYEALTGVKPIRVHDIRHSHVAYLIYQGVEPLIIKERLGHKDIQMTLNTYGHLYPSQQKKVAEMLDNKR</sequence>
<comment type="similarity">
    <text evidence="2">Belongs to the 'phage' integrase family.</text>
</comment>
<organism evidence="9 10">
    <name type="scientific">Dorea longicatena</name>
    <dbReference type="NCBI Taxonomy" id="88431"/>
    <lineage>
        <taxon>Bacteria</taxon>
        <taxon>Bacillati</taxon>
        <taxon>Bacillota</taxon>
        <taxon>Clostridia</taxon>
        <taxon>Lachnospirales</taxon>
        <taxon>Lachnospiraceae</taxon>
        <taxon>Dorea</taxon>
    </lineage>
</organism>
<accession>A0A173X3F7</accession>
<evidence type="ECO:0000256" key="6">
    <source>
        <dbReference type="PROSITE-ProRule" id="PRU01248"/>
    </source>
</evidence>
<dbReference type="InterPro" id="IPR044068">
    <property type="entry name" value="CB"/>
</dbReference>
<dbReference type="PANTHER" id="PTHR30349">
    <property type="entry name" value="PHAGE INTEGRASE-RELATED"/>
    <property type="match status" value="1"/>
</dbReference>
<dbReference type="InterPro" id="IPR004107">
    <property type="entry name" value="Integrase_SAM-like_N"/>
</dbReference>
<dbReference type="PROSITE" id="PS51900">
    <property type="entry name" value="CB"/>
    <property type="match status" value="1"/>
</dbReference>
<evidence type="ECO:0000313" key="10">
    <source>
        <dbReference type="Proteomes" id="UP000095380"/>
    </source>
</evidence>
<evidence type="ECO:0000256" key="2">
    <source>
        <dbReference type="ARBA" id="ARBA00008857"/>
    </source>
</evidence>
<dbReference type="CDD" id="cd01189">
    <property type="entry name" value="INT_ICEBs1_C_like"/>
    <property type="match status" value="1"/>
</dbReference>
<comment type="function">
    <text evidence="1">Site-specific tyrosine recombinase, which acts by catalyzing the cutting and rejoining of the recombining DNA molecules.</text>
</comment>
<evidence type="ECO:0000313" key="9">
    <source>
        <dbReference type="EMBL" id="CUN46312.1"/>
    </source>
</evidence>
<dbReference type="AlphaFoldDB" id="A0A173X3F7"/>
<protein>
    <submittedName>
        <fullName evidence="9">Integrase</fullName>
    </submittedName>
</protein>
<dbReference type="InterPro" id="IPR011010">
    <property type="entry name" value="DNA_brk_join_enz"/>
</dbReference>